<evidence type="ECO:0000259" key="11">
    <source>
        <dbReference type="PROSITE" id="PS50097"/>
    </source>
</evidence>
<evidence type="ECO:0000256" key="6">
    <source>
        <dbReference type="ARBA" id="ARBA00023015"/>
    </source>
</evidence>
<proteinExistence type="predicted"/>
<organism evidence="13 15">
    <name type="scientific">Biomphalaria glabrata</name>
    <name type="common">Bloodfluke planorb</name>
    <name type="synonym">Freshwater snail</name>
    <dbReference type="NCBI Taxonomy" id="6526"/>
    <lineage>
        <taxon>Eukaryota</taxon>
        <taxon>Metazoa</taxon>
        <taxon>Spiralia</taxon>
        <taxon>Lophotrochozoa</taxon>
        <taxon>Mollusca</taxon>
        <taxon>Gastropoda</taxon>
        <taxon>Heterobranchia</taxon>
        <taxon>Euthyneura</taxon>
        <taxon>Panpulmonata</taxon>
        <taxon>Hygrophila</taxon>
        <taxon>Lymnaeoidea</taxon>
        <taxon>Planorbidae</taxon>
        <taxon>Biomphalaria</taxon>
    </lineage>
</organism>
<feature type="domain" description="BTB" evidence="11">
    <location>
        <begin position="30"/>
        <end position="97"/>
    </location>
</feature>
<evidence type="ECO:0000259" key="12">
    <source>
        <dbReference type="PROSITE" id="PS50157"/>
    </source>
</evidence>
<feature type="domain" description="C2H2-type" evidence="12">
    <location>
        <begin position="441"/>
        <end position="469"/>
    </location>
</feature>
<evidence type="ECO:0000256" key="1">
    <source>
        <dbReference type="ARBA" id="ARBA00004123"/>
    </source>
</evidence>
<feature type="domain" description="C2H2-type" evidence="12">
    <location>
        <begin position="790"/>
        <end position="817"/>
    </location>
</feature>
<accession>A0A9W2Z840</accession>
<keyword evidence="4 9" id="KW-0863">Zinc-finger</keyword>
<keyword evidence="13" id="KW-1185">Reference proteome</keyword>
<evidence type="ECO:0000256" key="7">
    <source>
        <dbReference type="ARBA" id="ARBA00023163"/>
    </source>
</evidence>
<keyword evidence="6" id="KW-0805">Transcription regulation</keyword>
<feature type="region of interest" description="Disordered" evidence="10">
    <location>
        <begin position="608"/>
        <end position="639"/>
    </location>
</feature>
<dbReference type="PROSITE" id="PS00028">
    <property type="entry name" value="ZINC_FINGER_C2H2_1"/>
    <property type="match status" value="5"/>
</dbReference>
<dbReference type="RefSeq" id="XP_055871080.1">
    <property type="nucleotide sequence ID" value="XM_056015105.1"/>
</dbReference>
<dbReference type="Proteomes" id="UP001165740">
    <property type="component" value="Chromosome 17"/>
</dbReference>
<dbReference type="SMART" id="SM00355">
    <property type="entry name" value="ZnF_C2H2"/>
    <property type="match status" value="7"/>
</dbReference>
<feature type="domain" description="C2H2-type" evidence="12">
    <location>
        <begin position="847"/>
        <end position="874"/>
    </location>
</feature>
<feature type="domain" description="C2H2-type" evidence="12">
    <location>
        <begin position="268"/>
        <end position="296"/>
    </location>
</feature>
<dbReference type="Gene3D" id="1.25.40.420">
    <property type="match status" value="1"/>
</dbReference>
<dbReference type="Pfam" id="PF00096">
    <property type="entry name" value="zf-C2H2"/>
    <property type="match status" value="4"/>
</dbReference>
<dbReference type="InterPro" id="IPR000210">
    <property type="entry name" value="BTB/POZ_dom"/>
</dbReference>
<gene>
    <name evidence="14 15" type="primary">LOC106071466</name>
</gene>
<feature type="compositionally biased region" description="Polar residues" evidence="10">
    <location>
        <begin position="617"/>
        <end position="631"/>
    </location>
</feature>
<evidence type="ECO:0000256" key="5">
    <source>
        <dbReference type="ARBA" id="ARBA00022833"/>
    </source>
</evidence>
<feature type="domain" description="C2H2-type" evidence="12">
    <location>
        <begin position="762"/>
        <end position="789"/>
    </location>
</feature>
<feature type="region of interest" description="Disordered" evidence="10">
    <location>
        <begin position="471"/>
        <end position="490"/>
    </location>
</feature>
<feature type="domain" description="C2H2-type" evidence="12">
    <location>
        <begin position="733"/>
        <end position="760"/>
    </location>
</feature>
<dbReference type="PANTHER" id="PTHR24394">
    <property type="entry name" value="ZINC FINGER PROTEIN"/>
    <property type="match status" value="1"/>
</dbReference>
<evidence type="ECO:0000313" key="14">
    <source>
        <dbReference type="RefSeq" id="XP_055871080.1"/>
    </source>
</evidence>
<evidence type="ECO:0000256" key="2">
    <source>
        <dbReference type="ARBA" id="ARBA00022723"/>
    </source>
</evidence>
<dbReference type="AlphaFoldDB" id="A0A9W2Z840"/>
<dbReference type="GeneID" id="106071466"/>
<keyword evidence="3" id="KW-0677">Repeat</keyword>
<feature type="domain" description="C2H2-type" evidence="12">
    <location>
        <begin position="818"/>
        <end position="846"/>
    </location>
</feature>
<dbReference type="OMA" id="VHVCPNG"/>
<dbReference type="Gene3D" id="3.30.160.60">
    <property type="entry name" value="Classic Zinc Finger"/>
    <property type="match status" value="4"/>
</dbReference>
<feature type="region of interest" description="Disordered" evidence="10">
    <location>
        <begin position="288"/>
        <end position="335"/>
    </location>
</feature>
<evidence type="ECO:0000256" key="8">
    <source>
        <dbReference type="ARBA" id="ARBA00023242"/>
    </source>
</evidence>
<dbReference type="InterPro" id="IPR013087">
    <property type="entry name" value="Znf_C2H2_type"/>
</dbReference>
<dbReference type="SUPFAM" id="SSF57667">
    <property type="entry name" value="beta-beta-alpha zinc fingers"/>
    <property type="match status" value="3"/>
</dbReference>
<dbReference type="PROSITE" id="PS50157">
    <property type="entry name" value="ZINC_FINGER_C2H2_2"/>
    <property type="match status" value="7"/>
</dbReference>
<dbReference type="Gene3D" id="3.30.710.10">
    <property type="entry name" value="Potassium Channel Kv1.1, Chain A"/>
    <property type="match status" value="1"/>
</dbReference>
<evidence type="ECO:0000313" key="15">
    <source>
        <dbReference type="RefSeq" id="XP_055871081.1"/>
    </source>
</evidence>
<dbReference type="CDD" id="cd14733">
    <property type="entry name" value="BACK"/>
    <property type="match status" value="1"/>
</dbReference>
<keyword evidence="5" id="KW-0862">Zinc</keyword>
<comment type="subcellular location">
    <subcellularLocation>
        <location evidence="1">Nucleus</location>
    </subcellularLocation>
</comment>
<evidence type="ECO:0000256" key="3">
    <source>
        <dbReference type="ARBA" id="ARBA00022737"/>
    </source>
</evidence>
<feature type="compositionally biased region" description="Low complexity" evidence="10">
    <location>
        <begin position="295"/>
        <end position="310"/>
    </location>
</feature>
<keyword evidence="2" id="KW-0479">Metal-binding</keyword>
<feature type="compositionally biased region" description="Polar residues" evidence="10">
    <location>
        <begin position="323"/>
        <end position="335"/>
    </location>
</feature>
<dbReference type="GO" id="GO:0005634">
    <property type="term" value="C:nucleus"/>
    <property type="evidence" value="ECO:0007669"/>
    <property type="project" value="UniProtKB-SubCell"/>
</dbReference>
<reference evidence="14 15" key="1">
    <citation type="submission" date="2025-04" db="UniProtKB">
        <authorList>
            <consortium name="RefSeq"/>
        </authorList>
    </citation>
    <scope>IDENTIFICATION</scope>
</reference>
<dbReference type="FunFam" id="3.30.160.60:FF:000446">
    <property type="entry name" value="Zinc finger protein"/>
    <property type="match status" value="1"/>
</dbReference>
<dbReference type="SMART" id="SM00225">
    <property type="entry name" value="BTB"/>
    <property type="match status" value="1"/>
</dbReference>
<keyword evidence="8" id="KW-0539">Nucleus</keyword>
<dbReference type="GO" id="GO:0000981">
    <property type="term" value="F:DNA-binding transcription factor activity, RNA polymerase II-specific"/>
    <property type="evidence" value="ECO:0007669"/>
    <property type="project" value="TreeGrafter"/>
</dbReference>
<dbReference type="RefSeq" id="XP_055871081.1">
    <property type="nucleotide sequence ID" value="XM_056015106.1"/>
</dbReference>
<name>A0A9W2Z840_BIOGL</name>
<feature type="compositionally biased region" description="Basic and acidic residues" evidence="10">
    <location>
        <begin position="479"/>
        <end position="490"/>
    </location>
</feature>
<evidence type="ECO:0000313" key="13">
    <source>
        <dbReference type="Proteomes" id="UP001165740"/>
    </source>
</evidence>
<dbReference type="InterPro" id="IPR011333">
    <property type="entry name" value="SKP1/BTB/POZ_sf"/>
</dbReference>
<dbReference type="GO" id="GO:0008270">
    <property type="term" value="F:zinc ion binding"/>
    <property type="evidence" value="ECO:0007669"/>
    <property type="project" value="UniProtKB-KW"/>
</dbReference>
<dbReference type="FunFam" id="3.30.160.60:FF:000100">
    <property type="entry name" value="Zinc finger 45-like"/>
    <property type="match status" value="1"/>
</dbReference>
<keyword evidence="7" id="KW-0804">Transcription</keyword>
<dbReference type="OrthoDB" id="3176202at2759"/>
<dbReference type="SUPFAM" id="SSF54695">
    <property type="entry name" value="POZ domain"/>
    <property type="match status" value="1"/>
</dbReference>
<protein>
    <submittedName>
        <fullName evidence="14 15">Zinc finger protein 184-like</fullName>
    </submittedName>
</protein>
<dbReference type="Pfam" id="PF00651">
    <property type="entry name" value="BTB"/>
    <property type="match status" value="1"/>
</dbReference>
<dbReference type="Pfam" id="PF13912">
    <property type="entry name" value="zf-C2H2_6"/>
    <property type="match status" value="1"/>
</dbReference>
<sequence length="896" mass="100702">MESILHYTSVSHSDNLMSTINKMRLDTDLCDVTIVIGNFRIMAHKLVLSASAPFFYEMFKPCETMKTNSEYHLQEVDEISALKIIEFCYTSAISLDEETAWPLLLAARKFGCSEITNLCCEFMTSALNLSTCIQTHLEAHRHSCVSMLSSTSQFINDNYKKLKSHCSVLSLPSSDLMELMSTLKNAPSIPTMLHLKFAESWLQHNSRVRQLTAMMLIQEFPELSDDLYHYLTINKQVSSQQELLGNELSRQSPSIDHTNLNDQSVPLHICVSCGDAFVSQQQLSSHEKVCDESVRPSSSSTQHSQKSLISNSDDTDSERKKNVNQPDLENKSSTSVVQFESLSAAPNPAELCNGGKDNVKTNSALEYKSDSMCGSLDANAPEPCVSTLNDTNNNDISVDDTDDISEEIDVVNDTDEKEVSGDQCFKMNFLCDTNFDSNFTLKCQICERTFTERKMLSNHWKCMHGIKEEIKENSNSQTSDKDDSGIADDSDHLQDQLAQSKKPRLEEEETLKKQDLSDITGFMQSDLLKQYLQQYNDFTRWYMEQGQTCQICSMYHAKGSICPINIQMNNKQASGMQNVEAGSEDSFETLTLESKKFKQDTCKVEEGPLDMSKHSSEYPNNSSVNSLNKGQSGSSSHSPYFPSPMDISQYYSSLGQIMATAQSHSSEKGEYSFLHPGVKPYLSYPPSSPFSMSFDPNIEASGYGSQSIDRSSPMESLMSLHHKKKVSPRQRLFPCTVCNRVFSYQAALFTHMRTHSPSVQTYQCSQCHQSFTNAQELKVHLCPNGIEKPYTCSSCGQTFAKNIHLKRHLATHSGLKPYPCWVCGKRFSRSDHLKRHTQSIHAGSRPHGCQVCGKEFVRKYELNKHLLSHNIDSTSTNSGMLDLSQSVHQQTLPSKD</sequence>
<evidence type="ECO:0000256" key="4">
    <source>
        <dbReference type="ARBA" id="ARBA00022771"/>
    </source>
</evidence>
<dbReference type="PROSITE" id="PS50097">
    <property type="entry name" value="BTB"/>
    <property type="match status" value="1"/>
</dbReference>
<dbReference type="InterPro" id="IPR036236">
    <property type="entry name" value="Znf_C2H2_sf"/>
</dbReference>
<evidence type="ECO:0000256" key="10">
    <source>
        <dbReference type="SAM" id="MobiDB-lite"/>
    </source>
</evidence>
<dbReference type="PANTHER" id="PTHR24394:SF29">
    <property type="entry name" value="MYONEURIN"/>
    <property type="match status" value="1"/>
</dbReference>
<dbReference type="FunFam" id="3.30.160.60:FF:000099">
    <property type="entry name" value="Zinc finger protein 79"/>
    <property type="match status" value="2"/>
</dbReference>
<evidence type="ECO:0000256" key="9">
    <source>
        <dbReference type="PROSITE-ProRule" id="PRU00042"/>
    </source>
</evidence>